<protein>
    <submittedName>
        <fullName evidence="1">Uncharacterized protein</fullName>
    </submittedName>
</protein>
<gene>
    <name evidence="1" type="primary">Nfu_g_1_023548</name>
</gene>
<feature type="non-terminal residue" evidence="1">
    <location>
        <position position="117"/>
    </location>
</feature>
<name>A0A1A7ZDI9_NOTFU</name>
<sequence>TLGFNSRLNSAFRHWFWFWFRNVGCPLLLLGTFQPADITVGNRISINRSLMRIIIKNYLDTFMSSTFIQRACFCSPDENTSPDNMKAVTPGSSSGLGGQWNVAVSNKIHYTLTGHFI</sequence>
<proteinExistence type="predicted"/>
<feature type="non-terminal residue" evidence="1">
    <location>
        <position position="1"/>
    </location>
</feature>
<reference evidence="1" key="1">
    <citation type="submission" date="2016-05" db="EMBL/GenBank/DDBJ databases">
        <authorList>
            <person name="Lavstsen T."/>
            <person name="Jespersen J.S."/>
        </authorList>
    </citation>
    <scope>NUCLEOTIDE SEQUENCE</scope>
    <source>
        <tissue evidence="1">Brain</tissue>
    </source>
</reference>
<reference evidence="1" key="2">
    <citation type="submission" date="2016-06" db="EMBL/GenBank/DDBJ databases">
        <title>The genome of a short-lived fish provides insights into sex chromosome evolution and the genetic control of aging.</title>
        <authorList>
            <person name="Reichwald K."/>
            <person name="Felder M."/>
            <person name="Petzold A."/>
            <person name="Koch P."/>
            <person name="Groth M."/>
            <person name="Platzer M."/>
        </authorList>
    </citation>
    <scope>NUCLEOTIDE SEQUENCE</scope>
    <source>
        <tissue evidence="1">Brain</tissue>
    </source>
</reference>
<dbReference type="EMBL" id="HADY01001891">
    <property type="protein sequence ID" value="SBP40376.1"/>
    <property type="molecule type" value="Transcribed_RNA"/>
</dbReference>
<dbReference type="AlphaFoldDB" id="A0A1A7ZDI9"/>
<evidence type="ECO:0000313" key="1">
    <source>
        <dbReference type="EMBL" id="SBP40376.1"/>
    </source>
</evidence>
<organism evidence="1">
    <name type="scientific">Nothobranchius furzeri</name>
    <name type="common">Turquoise killifish</name>
    <dbReference type="NCBI Taxonomy" id="105023"/>
    <lineage>
        <taxon>Eukaryota</taxon>
        <taxon>Metazoa</taxon>
        <taxon>Chordata</taxon>
        <taxon>Craniata</taxon>
        <taxon>Vertebrata</taxon>
        <taxon>Euteleostomi</taxon>
        <taxon>Actinopterygii</taxon>
        <taxon>Neopterygii</taxon>
        <taxon>Teleostei</taxon>
        <taxon>Neoteleostei</taxon>
        <taxon>Acanthomorphata</taxon>
        <taxon>Ovalentaria</taxon>
        <taxon>Atherinomorphae</taxon>
        <taxon>Cyprinodontiformes</taxon>
        <taxon>Nothobranchiidae</taxon>
        <taxon>Nothobranchius</taxon>
    </lineage>
</organism>
<accession>A0A1A7ZDI9</accession>